<protein>
    <submittedName>
        <fullName evidence="1">Uncharacterized protein</fullName>
    </submittedName>
</protein>
<evidence type="ECO:0000313" key="2">
    <source>
        <dbReference type="Proteomes" id="UP000219636"/>
    </source>
</evidence>
<accession>A0A285TQC4</accession>
<reference evidence="2" key="1">
    <citation type="submission" date="2017-08" db="EMBL/GenBank/DDBJ databases">
        <authorList>
            <person name="Varghese N."/>
            <person name="Submissions S."/>
        </authorList>
    </citation>
    <scope>NUCLEOTIDE SEQUENCE [LARGE SCALE GENOMIC DNA]</scope>
    <source>
        <strain evidence="2">JC22</strain>
    </source>
</reference>
<evidence type="ECO:0000313" key="1">
    <source>
        <dbReference type="EMBL" id="SOC23324.1"/>
    </source>
</evidence>
<proteinExistence type="predicted"/>
<dbReference type="Proteomes" id="UP000219636">
    <property type="component" value="Unassembled WGS sequence"/>
</dbReference>
<gene>
    <name evidence="1" type="ORF">SAMN05880501_11549</name>
</gene>
<keyword evidence="2" id="KW-1185">Reference proteome</keyword>
<name>A0A285TQC4_9BACL</name>
<dbReference type="EMBL" id="OBMQ01000015">
    <property type="protein sequence ID" value="SOC23324.1"/>
    <property type="molecule type" value="Genomic_DNA"/>
</dbReference>
<dbReference type="AlphaFoldDB" id="A0A285TQC4"/>
<organism evidence="1 2">
    <name type="scientific">Ureibacillus xyleni</name>
    <dbReference type="NCBI Taxonomy" id="614648"/>
    <lineage>
        <taxon>Bacteria</taxon>
        <taxon>Bacillati</taxon>
        <taxon>Bacillota</taxon>
        <taxon>Bacilli</taxon>
        <taxon>Bacillales</taxon>
        <taxon>Caryophanaceae</taxon>
        <taxon>Ureibacillus</taxon>
    </lineage>
</organism>
<sequence>MSGTSLPSEISKVKRSQVLSKLKNIRHQNIASHSQLIYGKLVETREPYSRYYMSDILCNVKILLRMFSL</sequence>